<dbReference type="InParanoid" id="C7Q8X5"/>
<feature type="transmembrane region" description="Helical" evidence="6">
    <location>
        <begin position="43"/>
        <end position="63"/>
    </location>
</feature>
<feature type="transmembrane region" description="Helical" evidence="6">
    <location>
        <begin position="200"/>
        <end position="225"/>
    </location>
</feature>
<dbReference type="HOGENOM" id="CLU_084148_0_0_11"/>
<evidence type="ECO:0000256" key="4">
    <source>
        <dbReference type="ARBA" id="ARBA00022989"/>
    </source>
</evidence>
<proteinExistence type="predicted"/>
<feature type="transmembrane region" description="Helical" evidence="6">
    <location>
        <begin position="140"/>
        <end position="156"/>
    </location>
</feature>
<keyword evidence="8" id="KW-1185">Reference proteome</keyword>
<keyword evidence="5 6" id="KW-0472">Membrane</keyword>
<gene>
    <name evidence="7" type="ordered locus">Caci_3389</name>
</gene>
<evidence type="ECO:0000313" key="7">
    <source>
        <dbReference type="EMBL" id="ACU72295.1"/>
    </source>
</evidence>
<evidence type="ECO:0000256" key="2">
    <source>
        <dbReference type="ARBA" id="ARBA00022475"/>
    </source>
</evidence>
<dbReference type="eggNOG" id="COG1295">
    <property type="taxonomic scope" value="Bacteria"/>
</dbReference>
<comment type="subcellular location">
    <subcellularLocation>
        <location evidence="1">Cell membrane</location>
        <topology evidence="1">Multi-pass membrane protein</topology>
    </subcellularLocation>
</comment>
<dbReference type="STRING" id="479433.Caci_3389"/>
<dbReference type="AlphaFoldDB" id="C7Q8X5"/>
<feature type="transmembrane region" description="Helical" evidence="6">
    <location>
        <begin position="99"/>
        <end position="119"/>
    </location>
</feature>
<reference evidence="7 8" key="1">
    <citation type="journal article" date="2009" name="Stand. Genomic Sci.">
        <title>Complete genome sequence of Catenulispora acidiphila type strain (ID 139908).</title>
        <authorList>
            <person name="Copeland A."/>
            <person name="Lapidus A."/>
            <person name="Glavina Del Rio T."/>
            <person name="Nolan M."/>
            <person name="Lucas S."/>
            <person name="Chen F."/>
            <person name="Tice H."/>
            <person name="Cheng J.F."/>
            <person name="Bruce D."/>
            <person name="Goodwin L."/>
            <person name="Pitluck S."/>
            <person name="Mikhailova N."/>
            <person name="Pati A."/>
            <person name="Ivanova N."/>
            <person name="Mavromatis K."/>
            <person name="Chen A."/>
            <person name="Palaniappan K."/>
            <person name="Chain P."/>
            <person name="Land M."/>
            <person name="Hauser L."/>
            <person name="Chang Y.J."/>
            <person name="Jeffries C.D."/>
            <person name="Chertkov O."/>
            <person name="Brettin T."/>
            <person name="Detter J.C."/>
            <person name="Han C."/>
            <person name="Ali Z."/>
            <person name="Tindall B.J."/>
            <person name="Goker M."/>
            <person name="Bristow J."/>
            <person name="Eisen J.A."/>
            <person name="Markowitz V."/>
            <person name="Hugenholtz P."/>
            <person name="Kyrpides N.C."/>
            <person name="Klenk H.P."/>
        </authorList>
    </citation>
    <scope>NUCLEOTIDE SEQUENCE [LARGE SCALE GENOMIC DNA]</scope>
    <source>
        <strain evidence="8">DSM 44928 / JCM 14897 / NBRC 102108 / NRRL B-24433 / ID139908</strain>
    </source>
</reference>
<evidence type="ECO:0000313" key="8">
    <source>
        <dbReference type="Proteomes" id="UP000000851"/>
    </source>
</evidence>
<dbReference type="OrthoDB" id="3853596at2"/>
<keyword evidence="2" id="KW-1003">Cell membrane</keyword>
<name>C7Q8X5_CATAD</name>
<dbReference type="Pfam" id="PF03631">
    <property type="entry name" value="Virul_fac_BrkB"/>
    <property type="match status" value="1"/>
</dbReference>
<dbReference type="InterPro" id="IPR017039">
    <property type="entry name" value="Virul_fac_BrkB"/>
</dbReference>
<dbReference type="Proteomes" id="UP000000851">
    <property type="component" value="Chromosome"/>
</dbReference>
<evidence type="ECO:0000256" key="6">
    <source>
        <dbReference type="SAM" id="Phobius"/>
    </source>
</evidence>
<evidence type="ECO:0000256" key="1">
    <source>
        <dbReference type="ARBA" id="ARBA00004651"/>
    </source>
</evidence>
<accession>C7Q8X5</accession>
<dbReference type="KEGG" id="cai:Caci_3389"/>
<dbReference type="EMBL" id="CP001700">
    <property type="protein sequence ID" value="ACU72295.1"/>
    <property type="molecule type" value="Genomic_DNA"/>
</dbReference>
<dbReference type="RefSeq" id="WP_012787588.1">
    <property type="nucleotide sequence ID" value="NC_013131.1"/>
</dbReference>
<keyword evidence="4 6" id="KW-1133">Transmembrane helix</keyword>
<keyword evidence="3 6" id="KW-0812">Transmembrane</keyword>
<sequence>MESESACGLPASRYARWRERFSRSVIGNVWRGGTQLELVRRSMAFATLGLVALAPLLVVVAAVNPASQQGLGQWVVDGMGLPPNTATPVLHLFASHHQATGQVGVLGLALLAAFGLAFVTDVQRGYQGIWEIPPESWRQAWRRAVWLAAMIGYLGFEMESGALLRHGPLASAGRIVIVATAGLFFFWWGQYFLLAGRVPWGWLLPGALATVAGLSGLRAFSVLVFNPMMVSSARDYGMVGVVLVVLSWLIGVGFVIFGGALAGRHYCEHRVGIRADREPVLDTEPGDL</sequence>
<organism evidence="7 8">
    <name type="scientific">Catenulispora acidiphila (strain DSM 44928 / JCM 14897 / NBRC 102108 / NRRL B-24433 / ID139908)</name>
    <dbReference type="NCBI Taxonomy" id="479433"/>
    <lineage>
        <taxon>Bacteria</taxon>
        <taxon>Bacillati</taxon>
        <taxon>Actinomycetota</taxon>
        <taxon>Actinomycetes</taxon>
        <taxon>Catenulisporales</taxon>
        <taxon>Catenulisporaceae</taxon>
        <taxon>Catenulispora</taxon>
    </lineage>
</organism>
<feature type="transmembrane region" description="Helical" evidence="6">
    <location>
        <begin position="168"/>
        <end position="188"/>
    </location>
</feature>
<evidence type="ECO:0000256" key="5">
    <source>
        <dbReference type="ARBA" id="ARBA00023136"/>
    </source>
</evidence>
<feature type="transmembrane region" description="Helical" evidence="6">
    <location>
        <begin position="237"/>
        <end position="262"/>
    </location>
</feature>
<dbReference type="GO" id="GO:0005886">
    <property type="term" value="C:plasma membrane"/>
    <property type="evidence" value="ECO:0007669"/>
    <property type="project" value="UniProtKB-SubCell"/>
</dbReference>
<evidence type="ECO:0000256" key="3">
    <source>
        <dbReference type="ARBA" id="ARBA00022692"/>
    </source>
</evidence>
<protein>
    <submittedName>
        <fullName evidence="7">Ribonuclease BN</fullName>
    </submittedName>
</protein>